<evidence type="ECO:0000313" key="2">
    <source>
        <dbReference type="Proteomes" id="UP001341840"/>
    </source>
</evidence>
<gene>
    <name evidence="1" type="ORF">PIB30_058403</name>
</gene>
<keyword evidence="2" id="KW-1185">Reference proteome</keyword>
<evidence type="ECO:0000313" key="1">
    <source>
        <dbReference type="EMBL" id="MED6124376.1"/>
    </source>
</evidence>
<name>A0ABU6RJW1_9FABA</name>
<organism evidence="1 2">
    <name type="scientific">Stylosanthes scabra</name>
    <dbReference type="NCBI Taxonomy" id="79078"/>
    <lineage>
        <taxon>Eukaryota</taxon>
        <taxon>Viridiplantae</taxon>
        <taxon>Streptophyta</taxon>
        <taxon>Embryophyta</taxon>
        <taxon>Tracheophyta</taxon>
        <taxon>Spermatophyta</taxon>
        <taxon>Magnoliopsida</taxon>
        <taxon>eudicotyledons</taxon>
        <taxon>Gunneridae</taxon>
        <taxon>Pentapetalae</taxon>
        <taxon>rosids</taxon>
        <taxon>fabids</taxon>
        <taxon>Fabales</taxon>
        <taxon>Fabaceae</taxon>
        <taxon>Papilionoideae</taxon>
        <taxon>50 kb inversion clade</taxon>
        <taxon>dalbergioids sensu lato</taxon>
        <taxon>Dalbergieae</taxon>
        <taxon>Pterocarpus clade</taxon>
        <taxon>Stylosanthes</taxon>
    </lineage>
</organism>
<protein>
    <submittedName>
        <fullName evidence="1">Uncharacterized protein</fullName>
    </submittedName>
</protein>
<comment type="caution">
    <text evidence="1">The sequence shown here is derived from an EMBL/GenBank/DDBJ whole genome shotgun (WGS) entry which is preliminary data.</text>
</comment>
<accession>A0ABU6RJW1</accession>
<dbReference type="Proteomes" id="UP001341840">
    <property type="component" value="Unassembled WGS sequence"/>
</dbReference>
<proteinExistence type="predicted"/>
<dbReference type="EMBL" id="JASCZI010030698">
    <property type="protein sequence ID" value="MED6124376.1"/>
    <property type="molecule type" value="Genomic_DNA"/>
</dbReference>
<sequence>MRESWWRIDTRTGSYQFFRRSRQLPVVITFDPELRLMHGLRLRKALVILFTIITHAKHDVKCWKNGGRYDPIGVGERFWFVGQTSFEKLISKMKILGHGESIQMVTEPIRWAILEEKHEFYEYRIDSQGE</sequence>
<reference evidence="1 2" key="1">
    <citation type="journal article" date="2023" name="Plants (Basel)">
        <title>Bridging the Gap: Combining Genomics and Transcriptomics Approaches to Understand Stylosanthes scabra, an Orphan Legume from the Brazilian Caatinga.</title>
        <authorList>
            <person name="Ferreira-Neto J.R.C."/>
            <person name="da Silva M.D."/>
            <person name="Binneck E."/>
            <person name="de Melo N.F."/>
            <person name="da Silva R.H."/>
            <person name="de Melo A.L.T.M."/>
            <person name="Pandolfi V."/>
            <person name="Bustamante F.O."/>
            <person name="Brasileiro-Vidal A.C."/>
            <person name="Benko-Iseppon A.M."/>
        </authorList>
    </citation>
    <scope>NUCLEOTIDE SEQUENCE [LARGE SCALE GENOMIC DNA]</scope>
    <source>
        <tissue evidence="1">Leaves</tissue>
    </source>
</reference>